<organism evidence="1 2">
    <name type="scientific">Aurantiacibacter arachoides</name>
    <dbReference type="NCBI Taxonomy" id="1850444"/>
    <lineage>
        <taxon>Bacteria</taxon>
        <taxon>Pseudomonadati</taxon>
        <taxon>Pseudomonadota</taxon>
        <taxon>Alphaproteobacteria</taxon>
        <taxon>Sphingomonadales</taxon>
        <taxon>Erythrobacteraceae</taxon>
        <taxon>Aurantiacibacter</taxon>
    </lineage>
</organism>
<reference evidence="1 2" key="1">
    <citation type="submission" date="2019-12" db="EMBL/GenBank/DDBJ databases">
        <title>Genomic-based taxomic classification of the family Erythrobacteraceae.</title>
        <authorList>
            <person name="Xu L."/>
        </authorList>
    </citation>
    <scope>NUCLEOTIDE SEQUENCE [LARGE SCALE GENOMIC DNA]</scope>
    <source>
        <strain evidence="1 2">RC4-10-4</strain>
    </source>
</reference>
<evidence type="ECO:0000313" key="1">
    <source>
        <dbReference type="EMBL" id="MXO93424.1"/>
    </source>
</evidence>
<dbReference type="AlphaFoldDB" id="A0A845A128"/>
<dbReference type="EMBL" id="WTYH01000001">
    <property type="protein sequence ID" value="MXO93424.1"/>
    <property type="molecule type" value="Genomic_DNA"/>
</dbReference>
<protein>
    <submittedName>
        <fullName evidence="1">Uncharacterized protein</fullName>
    </submittedName>
</protein>
<accession>A0A845A128</accession>
<evidence type="ECO:0000313" key="2">
    <source>
        <dbReference type="Proteomes" id="UP000460626"/>
    </source>
</evidence>
<dbReference type="Proteomes" id="UP000460626">
    <property type="component" value="Unassembled WGS sequence"/>
</dbReference>
<proteinExistence type="predicted"/>
<keyword evidence="2" id="KW-1185">Reference proteome</keyword>
<dbReference type="OrthoDB" id="7406667at2"/>
<comment type="caution">
    <text evidence="1">The sequence shown here is derived from an EMBL/GenBank/DDBJ whole genome shotgun (WGS) entry which is preliminary data.</text>
</comment>
<name>A0A845A128_9SPHN</name>
<sequence length="123" mass="13333">MENILASYFSADITDPPTVCAAVHDGREAVALAPADETALIARFPQLAPLSRCTLTAEGWMDQETEEPALVHTLHSFTCQSDSRCTGWASYNVQGAASPSQLYTAVWQGDAWQFTSDPQIIAQ</sequence>
<gene>
    <name evidence="1" type="ORF">GRI62_07370</name>
</gene>